<feature type="transmembrane region" description="Helical" evidence="1">
    <location>
        <begin position="182"/>
        <end position="207"/>
    </location>
</feature>
<gene>
    <name evidence="2" type="ORF">NARC_170022</name>
</gene>
<feature type="transmembrane region" description="Helical" evidence="1">
    <location>
        <begin position="213"/>
        <end position="243"/>
    </location>
</feature>
<dbReference type="GO" id="GO:0016740">
    <property type="term" value="F:transferase activity"/>
    <property type="evidence" value="ECO:0007669"/>
    <property type="project" value="UniProtKB-KW"/>
</dbReference>
<evidence type="ECO:0000256" key="1">
    <source>
        <dbReference type="SAM" id="Phobius"/>
    </source>
</evidence>
<evidence type="ECO:0000313" key="3">
    <source>
        <dbReference type="Proteomes" id="UP000315289"/>
    </source>
</evidence>
<dbReference type="AlphaFoldDB" id="A0A557SRP9"/>
<feature type="transmembrane region" description="Helical" evidence="1">
    <location>
        <begin position="153"/>
        <end position="170"/>
    </location>
</feature>
<feature type="transmembrane region" description="Helical" evidence="1">
    <location>
        <begin position="336"/>
        <end position="356"/>
    </location>
</feature>
<feature type="transmembrane region" description="Helical" evidence="1">
    <location>
        <begin position="255"/>
        <end position="278"/>
    </location>
</feature>
<accession>A0A557SRP9</accession>
<comment type="caution">
    <text evidence="2">The sequence shown here is derived from an EMBL/GenBank/DDBJ whole genome shotgun (WGS) entry which is preliminary data.</text>
</comment>
<dbReference type="EMBL" id="VOAH01000017">
    <property type="protein sequence ID" value="TVP39282.1"/>
    <property type="molecule type" value="Genomic_DNA"/>
</dbReference>
<evidence type="ECO:0000313" key="2">
    <source>
        <dbReference type="EMBL" id="TVP39282.1"/>
    </source>
</evidence>
<proteinExistence type="predicted"/>
<feature type="transmembrane region" description="Helical" evidence="1">
    <location>
        <begin position="298"/>
        <end position="324"/>
    </location>
</feature>
<keyword evidence="1" id="KW-1133">Transmembrane helix</keyword>
<feature type="transmembrane region" description="Helical" evidence="1">
    <location>
        <begin position="503"/>
        <end position="528"/>
    </location>
</feature>
<keyword evidence="1" id="KW-0472">Membrane</keyword>
<feature type="transmembrane region" description="Helical" evidence="1">
    <location>
        <begin position="126"/>
        <end position="147"/>
    </location>
</feature>
<reference evidence="2 3" key="1">
    <citation type="journal article" date="2019" name="Front. Microbiol.">
        <title>Ammonia Oxidation by the Arctic Terrestrial Thaumarchaeote Candidatus Nitrosocosmicus arcticus Is Stimulated by Increasing Temperatures.</title>
        <authorList>
            <person name="Alves R.J.E."/>
            <person name="Kerou M."/>
            <person name="Zappe A."/>
            <person name="Bittner R."/>
            <person name="Abby S.S."/>
            <person name="Schmidt H.A."/>
            <person name="Pfeifer K."/>
            <person name="Schleper C."/>
        </authorList>
    </citation>
    <scope>NUCLEOTIDE SEQUENCE [LARGE SCALE GENOMIC DNA]</scope>
    <source>
        <strain evidence="2 3">Kfb</strain>
    </source>
</reference>
<keyword evidence="3" id="KW-1185">Reference proteome</keyword>
<feature type="transmembrane region" description="Helical" evidence="1">
    <location>
        <begin position="368"/>
        <end position="389"/>
    </location>
</feature>
<dbReference type="Proteomes" id="UP000315289">
    <property type="component" value="Unassembled WGS sequence"/>
</dbReference>
<feature type="transmembrane region" description="Helical" evidence="1">
    <location>
        <begin position="99"/>
        <end position="119"/>
    </location>
</feature>
<keyword evidence="2" id="KW-0808">Transferase</keyword>
<protein>
    <submittedName>
        <fullName evidence="2">Glycosyltransferase of PMT family</fullName>
    </submittedName>
</protein>
<sequence>MIHGTPKLLVFFVFIFTLLINLTSAGGHMDTWDGIETFLVTESMVLKHTAKLDPTVPSVDKLDFHVRYSVYSNMQIQAPPGKYYDQNTMPLEPVYTVRSLLLSALAVPLYYTALIFSISPIVTVSLFANPLFNALTCVIIFCFAVEVYGSKKIAFILSLLFGVCSFAWSYQTSFWTQPLQALTLITSAFFIYKSLHYSPSFLCHYLISNKSNGIYFAGLGGLFLGLSVFAHPTSIILVPGFIIYSIYHLRKNPRILFSFLVTVTITLFFIGLVNYLRFGSFTEFGYGYFASLQTHNGWRGLIGLLVSPGAGLFLYFPTSILLPLAAIYMNKENRSLFLLFMYIIVATWLSAGTLSFDFEPFSWWGTGWGPRYLLCILPFITIMLGSILSHIGKHTHMGKRIHIEKKTLPLTISFIALSVAGFCISLLGVLIWWQYDIVYVSEKEQLWNQDPWNLIVWNPSYSPIVLHTKMLMTDYLSHIDPQKYVDTGWNWIAYGSTPCSYDLYIFCNFGIAPVLFSLAVIAILGYCIGIQTGMFKISSKRLVFRKLYKSS</sequence>
<organism evidence="2 3">
    <name type="scientific">Candidatus Nitrosocosmicus arcticus</name>
    <dbReference type="NCBI Taxonomy" id="2035267"/>
    <lineage>
        <taxon>Archaea</taxon>
        <taxon>Nitrososphaerota</taxon>
        <taxon>Nitrososphaeria</taxon>
        <taxon>Nitrososphaerales</taxon>
        <taxon>Nitrososphaeraceae</taxon>
        <taxon>Candidatus Nitrosocosmicus</taxon>
    </lineage>
</organism>
<keyword evidence="1" id="KW-0812">Transmembrane</keyword>
<name>A0A557SRP9_9ARCH</name>
<feature type="transmembrane region" description="Helical" evidence="1">
    <location>
        <begin position="410"/>
        <end position="433"/>
    </location>
</feature>